<dbReference type="AlphaFoldDB" id="A0A2V0RAH7"/>
<name>A0A2V0RAH7_9ZZZZ</name>
<accession>A0A2V0RAH7</accession>
<protein>
    <submittedName>
        <fullName evidence="1">Uncharacterized protein</fullName>
    </submittedName>
</protein>
<reference evidence="1" key="1">
    <citation type="submission" date="2017-04" db="EMBL/GenBank/DDBJ databases">
        <title>Unveiling RNA virosphere associated with marine microorganisms.</title>
        <authorList>
            <person name="Urayama S."/>
            <person name="Takaki Y."/>
            <person name="Nishi S."/>
            <person name="Yoshida Y."/>
            <person name="Deguchi S."/>
            <person name="Takai K."/>
            <person name="Nunoura T."/>
        </authorList>
    </citation>
    <scope>NUCLEOTIDE SEQUENCE</scope>
</reference>
<proteinExistence type="predicted"/>
<comment type="caution">
    <text evidence="1">The sequence shown here is derived from an EMBL/GenBank/DDBJ whole genome shotgun (WGS) entry which is preliminary data.</text>
</comment>
<sequence length="277" mass="30405">MALPAPGLSRTTLVYARCDQNVYRFGRSIDYYAREFIKINSLPNRNSAAIRTASYNLTNETLTLANRKLSSAPLNILTQVIAAVVSANAGAFDHALMLSYIKGAFAQMPYPDAISAIKGTAGDFVSANPLFFYGNDGEIYFEGNIGNQVVISATMKSNENFWVSSERGNITLNGGGTAAVDFNMSVPFTVRLNPGPVKIKIIAQCYLPFDADLLDDARLGYNRFRKYAVQSLGGQFYLPISLDTLIIASYKENAYQSHVPAILVSLFSAYEMLSRCY</sequence>
<organism evidence="1">
    <name type="scientific">viral metagenome</name>
    <dbReference type="NCBI Taxonomy" id="1070528"/>
    <lineage>
        <taxon>unclassified sequences</taxon>
        <taxon>metagenomes</taxon>
        <taxon>organismal metagenomes</taxon>
    </lineage>
</organism>
<dbReference type="EMBL" id="BDQA01000597">
    <property type="protein sequence ID" value="GBH22074.1"/>
    <property type="molecule type" value="Genomic_RNA"/>
</dbReference>
<evidence type="ECO:0000313" key="1">
    <source>
        <dbReference type="EMBL" id="GBH22074.1"/>
    </source>
</evidence>